<sequence length="145" mass="16174">MMQQDDALSGSLSGLQFDLFDALKPDPLLPDLTDYVLPLSIPPFTSDLLVSSPLPSPDLLMSAQLAHDPLLPDLYPEGPDVVWPTVERPGDLADAAQDLLQQDPTYQQLAHHNYRTSFMDQSGVNGYRARHFDLLFQGLAEEERR</sequence>
<dbReference type="RefSeq" id="WP_161975533.1">
    <property type="nucleotide sequence ID" value="NZ_BIFR01000001.1"/>
</dbReference>
<dbReference type="Proteomes" id="UP000287352">
    <property type="component" value="Unassembled WGS sequence"/>
</dbReference>
<evidence type="ECO:0000313" key="2">
    <source>
        <dbReference type="Proteomes" id="UP000287352"/>
    </source>
</evidence>
<comment type="caution">
    <text evidence="1">The sequence shown here is derived from an EMBL/GenBank/DDBJ whole genome shotgun (WGS) entry which is preliminary data.</text>
</comment>
<proteinExistence type="predicted"/>
<reference evidence="2" key="1">
    <citation type="submission" date="2018-12" db="EMBL/GenBank/DDBJ databases">
        <title>Tengunoibacter tsumagoiensis gen. nov., sp. nov., Dictyobacter kobayashii sp. nov., D. alpinus sp. nov., and D. joshuensis sp. nov. and description of Dictyobacteraceae fam. nov. within the order Ktedonobacterales isolated from Tengu-no-mugimeshi.</title>
        <authorList>
            <person name="Wang C.M."/>
            <person name="Zheng Y."/>
            <person name="Sakai Y."/>
            <person name="Toyoda A."/>
            <person name="Minakuchi Y."/>
            <person name="Abe K."/>
            <person name="Yokota A."/>
            <person name="Yabe S."/>
        </authorList>
    </citation>
    <scope>NUCLEOTIDE SEQUENCE [LARGE SCALE GENOMIC DNA]</scope>
    <source>
        <strain evidence="2">Uno3</strain>
    </source>
</reference>
<dbReference type="EMBL" id="BIFR01000001">
    <property type="protein sequence ID" value="GCE13306.1"/>
    <property type="molecule type" value="Genomic_DNA"/>
</dbReference>
<gene>
    <name evidence="1" type="ORF">KTT_31650</name>
</gene>
<keyword evidence="2" id="KW-1185">Reference proteome</keyword>
<dbReference type="AlphaFoldDB" id="A0A402A2M2"/>
<name>A0A402A2M2_9CHLR</name>
<protein>
    <submittedName>
        <fullName evidence="1">Uncharacterized protein</fullName>
    </submittedName>
</protein>
<organism evidence="1 2">
    <name type="scientific">Tengunoibacter tsumagoiensis</name>
    <dbReference type="NCBI Taxonomy" id="2014871"/>
    <lineage>
        <taxon>Bacteria</taxon>
        <taxon>Bacillati</taxon>
        <taxon>Chloroflexota</taxon>
        <taxon>Ktedonobacteria</taxon>
        <taxon>Ktedonobacterales</taxon>
        <taxon>Dictyobacteraceae</taxon>
        <taxon>Tengunoibacter</taxon>
    </lineage>
</organism>
<evidence type="ECO:0000313" key="1">
    <source>
        <dbReference type="EMBL" id="GCE13306.1"/>
    </source>
</evidence>
<accession>A0A402A2M2</accession>